<feature type="transmembrane region" description="Helical" evidence="1">
    <location>
        <begin position="51"/>
        <end position="75"/>
    </location>
</feature>
<gene>
    <name evidence="2" type="ORF">J2125_004615</name>
</gene>
<accession>A0ABS4PFJ2</accession>
<evidence type="ECO:0000256" key="1">
    <source>
        <dbReference type="SAM" id="Phobius"/>
    </source>
</evidence>
<keyword evidence="1" id="KW-0472">Membrane</keyword>
<reference evidence="3" key="2">
    <citation type="submission" date="2023-07" db="EMBL/GenBank/DDBJ databases">
        <title>Genome mining of underrepresented organisms for secondary metabolites.</title>
        <authorList>
            <person name="D'Agostino P.M."/>
        </authorList>
    </citation>
    <scope>NUCLEOTIDE SEQUENCE [LARGE SCALE GENOMIC DNA]</scope>
    <source>
        <strain evidence="3">WS4403</strain>
    </source>
</reference>
<proteinExistence type="predicted"/>
<feature type="transmembrane region" description="Helical" evidence="1">
    <location>
        <begin position="87"/>
        <end position="108"/>
    </location>
</feature>
<feature type="transmembrane region" description="Helical" evidence="1">
    <location>
        <begin position="20"/>
        <end position="39"/>
    </location>
</feature>
<evidence type="ECO:0000313" key="2">
    <source>
        <dbReference type="EMBL" id="MBP2171423.1"/>
    </source>
</evidence>
<dbReference type="RefSeq" id="WP_017802366.1">
    <property type="nucleotide sequence ID" value="NZ_JAGGMQ010000001.1"/>
</dbReference>
<evidence type="ECO:0000313" key="3">
    <source>
        <dbReference type="Proteomes" id="UP001195624"/>
    </source>
</evidence>
<name>A0ABS4PFJ2_9GAMM</name>
<keyword evidence="3" id="KW-1185">Reference proteome</keyword>
<reference evidence="2 3" key="1">
    <citation type="submission" date="2021-03" db="EMBL/GenBank/DDBJ databases">
        <authorList>
            <person name="D'Agostino P."/>
            <person name="Huntemann M."/>
            <person name="Clum A."/>
            <person name="Spunde A."/>
            <person name="Palaniappan K."/>
            <person name="Ritter S."/>
            <person name="Mikhailova N."/>
            <person name="Chen I.-M."/>
            <person name="Stamatis D."/>
            <person name="Reddy T."/>
            <person name="O'Malley R."/>
            <person name="Daum C."/>
            <person name="Shapiro N."/>
            <person name="Ivanova N."/>
            <person name="Kyrpides N."/>
            <person name="Woyke T."/>
        </authorList>
    </citation>
    <scope>NUCLEOTIDE SEQUENCE [LARGE SCALE GENOMIC DNA]</scope>
    <source>
        <strain evidence="2 3">WS4403</strain>
    </source>
</reference>
<sequence length="120" mass="13809">MPLLAETHWYLPQTNAELTKFYFIICIAYLLVHIIWDVFSTATPRFSLVNLQYKMSTVCSSSTFATSLFFVVIIFDLENPLRQEDVFAFPLILSSIICFMVSVSAIVPKPEIQHRVERGQ</sequence>
<comment type="caution">
    <text evidence="2">The sequence shown here is derived from an EMBL/GenBank/DDBJ whole genome shotgun (WGS) entry which is preliminary data.</text>
</comment>
<keyword evidence="1" id="KW-1133">Transmembrane helix</keyword>
<dbReference type="EMBL" id="JAGGMQ010000001">
    <property type="protein sequence ID" value="MBP2171423.1"/>
    <property type="molecule type" value="Genomic_DNA"/>
</dbReference>
<protein>
    <submittedName>
        <fullName evidence="2">Uncharacterized protein</fullName>
    </submittedName>
</protein>
<organism evidence="2 3">
    <name type="scientific">Winslowiella toletana</name>
    <dbReference type="NCBI Taxonomy" id="92490"/>
    <lineage>
        <taxon>Bacteria</taxon>
        <taxon>Pseudomonadati</taxon>
        <taxon>Pseudomonadota</taxon>
        <taxon>Gammaproteobacteria</taxon>
        <taxon>Enterobacterales</taxon>
        <taxon>Erwiniaceae</taxon>
        <taxon>Winslowiella</taxon>
    </lineage>
</organism>
<dbReference type="Proteomes" id="UP001195624">
    <property type="component" value="Unassembled WGS sequence"/>
</dbReference>
<keyword evidence="1" id="KW-0812">Transmembrane</keyword>